<protein>
    <submittedName>
        <fullName evidence="2">Uncharacterized protein</fullName>
    </submittedName>
</protein>
<feature type="region of interest" description="Disordered" evidence="1">
    <location>
        <begin position="63"/>
        <end position="115"/>
    </location>
</feature>
<evidence type="ECO:0000313" key="2">
    <source>
        <dbReference type="EMBL" id="KPC62463.1"/>
    </source>
</evidence>
<keyword evidence="3" id="KW-1185">Reference proteome</keyword>
<feature type="compositionally biased region" description="Low complexity" evidence="1">
    <location>
        <begin position="105"/>
        <end position="115"/>
    </location>
</feature>
<proteinExistence type="predicted"/>
<gene>
    <name evidence="2" type="ORF">ADL29_19220</name>
</gene>
<comment type="caution">
    <text evidence="2">The sequence shown here is derived from an EMBL/GenBank/DDBJ whole genome shotgun (WGS) entry which is preliminary data.</text>
</comment>
<dbReference type="AlphaFoldDB" id="A0A0N0XUV5"/>
<name>A0A0N0XUV5_9ACTN</name>
<dbReference type="PATRIC" id="fig|66876.3.peg.4229"/>
<dbReference type="Proteomes" id="UP000037982">
    <property type="component" value="Unassembled WGS sequence"/>
</dbReference>
<evidence type="ECO:0000313" key="3">
    <source>
        <dbReference type="Proteomes" id="UP000037982"/>
    </source>
</evidence>
<evidence type="ECO:0000256" key="1">
    <source>
        <dbReference type="SAM" id="MobiDB-lite"/>
    </source>
</evidence>
<sequence>MFLAVAAVLVAVPGCVSVPGRHSAVTEPVSTGRTVVPGRLEGPVRRPPSHEDMVTVPRARVAKKRTRPDLVSTREHRVHRTSPTPAAPGWTPPPVRRETARRHPGVAAATPAAGRTLRPARRPAAVPRRHAAAPRPRATADGRVVCRMASGNVRAGFLQLCRQLFGR</sequence>
<reference evidence="3" key="1">
    <citation type="submission" date="2015-07" db="EMBL/GenBank/DDBJ databases">
        <authorList>
            <person name="Ju K.-S."/>
            <person name="Doroghazi J.R."/>
            <person name="Metcalf W.W."/>
        </authorList>
    </citation>
    <scope>NUCLEOTIDE SEQUENCE [LARGE SCALE GENOMIC DNA]</scope>
    <source>
        <strain evidence="3">NRRL ISP-5002</strain>
    </source>
</reference>
<dbReference type="EMBL" id="LGKG01000139">
    <property type="protein sequence ID" value="KPC62463.1"/>
    <property type="molecule type" value="Genomic_DNA"/>
</dbReference>
<organism evidence="2 3">
    <name type="scientific">Streptomyces chattanoogensis</name>
    <dbReference type="NCBI Taxonomy" id="66876"/>
    <lineage>
        <taxon>Bacteria</taxon>
        <taxon>Bacillati</taxon>
        <taxon>Actinomycetota</taxon>
        <taxon>Actinomycetes</taxon>
        <taxon>Kitasatosporales</taxon>
        <taxon>Streptomycetaceae</taxon>
        <taxon>Streptomyces</taxon>
    </lineage>
</organism>
<accession>A0A0N0XUV5</accession>